<gene>
    <name evidence="1" type="ORF">RUMOBE_00107</name>
</gene>
<organism evidence="1 2">
    <name type="scientific">Blautia obeum ATCC 29174</name>
    <dbReference type="NCBI Taxonomy" id="411459"/>
    <lineage>
        <taxon>Bacteria</taxon>
        <taxon>Bacillati</taxon>
        <taxon>Bacillota</taxon>
        <taxon>Clostridia</taxon>
        <taxon>Lachnospirales</taxon>
        <taxon>Lachnospiraceae</taxon>
        <taxon>Blautia</taxon>
    </lineage>
</organism>
<protein>
    <submittedName>
        <fullName evidence="1">Uncharacterized protein</fullName>
    </submittedName>
</protein>
<sequence>MKRNTHFVSQKLQYVEAESLLNGQVQANPWYCGDIRQPVGQDVIGNVLSMISRIDRNAMAAF</sequence>
<name>A5ZM89_9FIRM</name>
<comment type="caution">
    <text evidence="1">The sequence shown here is derived from an EMBL/GenBank/DDBJ whole genome shotgun (WGS) entry which is preliminary data.</text>
</comment>
<reference evidence="1 2" key="1">
    <citation type="submission" date="2007-03" db="EMBL/GenBank/DDBJ databases">
        <authorList>
            <person name="Fulton L."/>
            <person name="Clifton S."/>
            <person name="Fulton B."/>
            <person name="Xu J."/>
            <person name="Minx P."/>
            <person name="Pepin K.H."/>
            <person name="Johnson M."/>
            <person name="Thiruvilangam P."/>
            <person name="Bhonagiri V."/>
            <person name="Nash W.E."/>
            <person name="Mardis E.R."/>
            <person name="Wilson R.K."/>
        </authorList>
    </citation>
    <scope>NUCLEOTIDE SEQUENCE [LARGE SCALE GENOMIC DNA]</scope>
    <source>
        <strain evidence="1 2">ATCC 29174</strain>
    </source>
</reference>
<accession>A5ZM89</accession>
<dbReference type="EMBL" id="AAVO02000001">
    <property type="protein sequence ID" value="EDM88984.1"/>
    <property type="molecule type" value="Genomic_DNA"/>
</dbReference>
<dbReference type="HOGENOM" id="CLU_2895043_0_0_9"/>
<evidence type="ECO:0000313" key="2">
    <source>
        <dbReference type="Proteomes" id="UP000006002"/>
    </source>
</evidence>
<dbReference type="AlphaFoldDB" id="A5ZM89"/>
<dbReference type="Proteomes" id="UP000006002">
    <property type="component" value="Unassembled WGS sequence"/>
</dbReference>
<reference evidence="1 2" key="2">
    <citation type="submission" date="2007-04" db="EMBL/GenBank/DDBJ databases">
        <title>Draft genome sequence of Ruminococcus obeum (ATCC 29174).</title>
        <authorList>
            <person name="Sudarsanam P."/>
            <person name="Ley R."/>
            <person name="Guruge J."/>
            <person name="Turnbaugh P.J."/>
            <person name="Mahowald M."/>
            <person name="Liep D."/>
            <person name="Gordon J."/>
        </authorList>
    </citation>
    <scope>NUCLEOTIDE SEQUENCE [LARGE SCALE GENOMIC DNA]</scope>
    <source>
        <strain evidence="1 2">ATCC 29174</strain>
    </source>
</reference>
<proteinExistence type="predicted"/>
<evidence type="ECO:0000313" key="1">
    <source>
        <dbReference type="EMBL" id="EDM88984.1"/>
    </source>
</evidence>